<dbReference type="InterPro" id="IPR036388">
    <property type="entry name" value="WH-like_DNA-bd_sf"/>
</dbReference>
<dbReference type="GO" id="GO:0005829">
    <property type="term" value="C:cytosol"/>
    <property type="evidence" value="ECO:0007669"/>
    <property type="project" value="TreeGrafter"/>
</dbReference>
<dbReference type="CDD" id="cd00383">
    <property type="entry name" value="trans_reg_C"/>
    <property type="match status" value="1"/>
</dbReference>
<evidence type="ECO:0000313" key="6">
    <source>
        <dbReference type="EMBL" id="HIX05794.1"/>
    </source>
</evidence>
<keyword evidence="1" id="KW-0805">Transcription regulation</keyword>
<dbReference type="GO" id="GO:0006355">
    <property type="term" value="P:regulation of DNA-templated transcription"/>
    <property type="evidence" value="ECO:0007669"/>
    <property type="project" value="InterPro"/>
</dbReference>
<dbReference type="Proteomes" id="UP000824193">
    <property type="component" value="Unassembled WGS sequence"/>
</dbReference>
<accession>A0A9D1V4B7</accession>
<sequence>MRILLVEDEEYMAQAVAQVLGKNNYTVDLAHEGDYGLDCALSGIYDIIILNPYTLSLFCKNESFKLTLKESQLLEMLMNARGGVLSKERIIEKVWGFDSEAEDRHVEVYISFLRKKLKALGAQTSIETVRGMGYGAGAGIHGGAGYNHSGGGVQRAFGDRPQRP</sequence>
<dbReference type="AlphaFoldDB" id="A0A9D1V4B7"/>
<dbReference type="Pfam" id="PF00486">
    <property type="entry name" value="Trans_reg_C"/>
    <property type="match status" value="1"/>
</dbReference>
<dbReference type="GO" id="GO:0000976">
    <property type="term" value="F:transcription cis-regulatory region binding"/>
    <property type="evidence" value="ECO:0007669"/>
    <property type="project" value="TreeGrafter"/>
</dbReference>
<dbReference type="Gene3D" id="3.40.50.2300">
    <property type="match status" value="1"/>
</dbReference>
<dbReference type="GO" id="GO:0032993">
    <property type="term" value="C:protein-DNA complex"/>
    <property type="evidence" value="ECO:0007669"/>
    <property type="project" value="TreeGrafter"/>
</dbReference>
<comment type="caution">
    <text evidence="6">The sequence shown here is derived from an EMBL/GenBank/DDBJ whole genome shotgun (WGS) entry which is preliminary data.</text>
</comment>
<dbReference type="PANTHER" id="PTHR48111:SF67">
    <property type="entry name" value="TRANSCRIPTIONAL REGULATORY PROTEIN TCTD"/>
    <property type="match status" value="1"/>
</dbReference>
<dbReference type="InterPro" id="IPR001867">
    <property type="entry name" value="OmpR/PhoB-type_DNA-bd"/>
</dbReference>
<dbReference type="EMBL" id="DXFW01000020">
    <property type="protein sequence ID" value="HIX05794.1"/>
    <property type="molecule type" value="Genomic_DNA"/>
</dbReference>
<evidence type="ECO:0000256" key="4">
    <source>
        <dbReference type="PROSITE-ProRule" id="PRU01091"/>
    </source>
</evidence>
<evidence type="ECO:0000256" key="2">
    <source>
        <dbReference type="ARBA" id="ARBA00023125"/>
    </source>
</evidence>
<dbReference type="InterPro" id="IPR016032">
    <property type="entry name" value="Sig_transdc_resp-reg_C-effctor"/>
</dbReference>
<dbReference type="InterPro" id="IPR039420">
    <property type="entry name" value="WalR-like"/>
</dbReference>
<feature type="DNA-binding region" description="OmpR/PhoB-type" evidence="4">
    <location>
        <begin position="39"/>
        <end position="138"/>
    </location>
</feature>
<keyword evidence="3" id="KW-0804">Transcription</keyword>
<dbReference type="PROSITE" id="PS51755">
    <property type="entry name" value="OMPR_PHOB"/>
    <property type="match status" value="1"/>
</dbReference>
<dbReference type="PANTHER" id="PTHR48111">
    <property type="entry name" value="REGULATOR OF RPOS"/>
    <property type="match status" value="1"/>
</dbReference>
<dbReference type="Gene3D" id="1.10.10.10">
    <property type="entry name" value="Winged helix-like DNA-binding domain superfamily/Winged helix DNA-binding domain"/>
    <property type="match status" value="1"/>
</dbReference>
<gene>
    <name evidence="6" type="ORF">H9865_06800</name>
</gene>
<name>A0A9D1V4B7_9FIRM</name>
<evidence type="ECO:0000256" key="3">
    <source>
        <dbReference type="ARBA" id="ARBA00023163"/>
    </source>
</evidence>
<organism evidence="6 7">
    <name type="scientific">Candidatus Allofournierella pullicola</name>
    <dbReference type="NCBI Taxonomy" id="2838596"/>
    <lineage>
        <taxon>Bacteria</taxon>
        <taxon>Bacillati</taxon>
        <taxon>Bacillota</taxon>
        <taxon>Clostridia</taxon>
        <taxon>Eubacteriales</taxon>
        <taxon>Oscillospiraceae</taxon>
        <taxon>Allofournierella</taxon>
    </lineage>
</organism>
<dbReference type="SMART" id="SM00862">
    <property type="entry name" value="Trans_reg_C"/>
    <property type="match status" value="1"/>
</dbReference>
<dbReference type="InterPro" id="IPR011006">
    <property type="entry name" value="CheY-like_superfamily"/>
</dbReference>
<protein>
    <submittedName>
        <fullName evidence="6">DNA-binding response regulator</fullName>
    </submittedName>
</protein>
<evidence type="ECO:0000313" key="7">
    <source>
        <dbReference type="Proteomes" id="UP000824193"/>
    </source>
</evidence>
<keyword evidence="2 4" id="KW-0238">DNA-binding</keyword>
<proteinExistence type="predicted"/>
<evidence type="ECO:0000259" key="5">
    <source>
        <dbReference type="PROSITE" id="PS51755"/>
    </source>
</evidence>
<evidence type="ECO:0000256" key="1">
    <source>
        <dbReference type="ARBA" id="ARBA00023015"/>
    </source>
</evidence>
<dbReference type="SUPFAM" id="SSF52172">
    <property type="entry name" value="CheY-like"/>
    <property type="match status" value="1"/>
</dbReference>
<reference evidence="6" key="1">
    <citation type="journal article" date="2021" name="PeerJ">
        <title>Extensive microbial diversity within the chicken gut microbiome revealed by metagenomics and culture.</title>
        <authorList>
            <person name="Gilroy R."/>
            <person name="Ravi A."/>
            <person name="Getino M."/>
            <person name="Pursley I."/>
            <person name="Horton D.L."/>
            <person name="Alikhan N.F."/>
            <person name="Baker D."/>
            <person name="Gharbi K."/>
            <person name="Hall N."/>
            <person name="Watson M."/>
            <person name="Adriaenssens E.M."/>
            <person name="Foster-Nyarko E."/>
            <person name="Jarju S."/>
            <person name="Secka A."/>
            <person name="Antonio M."/>
            <person name="Oren A."/>
            <person name="Chaudhuri R.R."/>
            <person name="La Ragione R."/>
            <person name="Hildebrand F."/>
            <person name="Pallen M.J."/>
        </authorList>
    </citation>
    <scope>NUCLEOTIDE SEQUENCE</scope>
    <source>
        <strain evidence="6">2239</strain>
    </source>
</reference>
<feature type="domain" description="OmpR/PhoB-type" evidence="5">
    <location>
        <begin position="39"/>
        <end position="138"/>
    </location>
</feature>
<dbReference type="SUPFAM" id="SSF46894">
    <property type="entry name" value="C-terminal effector domain of the bipartite response regulators"/>
    <property type="match status" value="1"/>
</dbReference>
<dbReference type="GO" id="GO:0000156">
    <property type="term" value="F:phosphorelay response regulator activity"/>
    <property type="evidence" value="ECO:0007669"/>
    <property type="project" value="TreeGrafter"/>
</dbReference>
<reference evidence="6" key="2">
    <citation type="submission" date="2021-04" db="EMBL/GenBank/DDBJ databases">
        <authorList>
            <person name="Gilroy R."/>
        </authorList>
    </citation>
    <scope>NUCLEOTIDE SEQUENCE</scope>
    <source>
        <strain evidence="6">2239</strain>
    </source>
</reference>